<proteinExistence type="predicted"/>
<dbReference type="RefSeq" id="WP_217940948.1">
    <property type="nucleotide sequence ID" value="NZ_JAHTGR010000002.1"/>
</dbReference>
<evidence type="ECO:0000313" key="1">
    <source>
        <dbReference type="EMBL" id="MBV6320259.1"/>
    </source>
</evidence>
<accession>A0AA41L2G3</accession>
<dbReference type="AlphaFoldDB" id="A0AA41L2G3"/>
<sequence>MVLIVAARIPVAAHRLRSFFGVVVADVEDRIEDAAITWQIGDASD</sequence>
<dbReference type="Proteomes" id="UP001162889">
    <property type="component" value="Unassembled WGS sequence"/>
</dbReference>
<evidence type="ECO:0000313" key="3">
    <source>
        <dbReference type="Proteomes" id="UP001155901"/>
    </source>
</evidence>
<comment type="caution">
    <text evidence="1">The sequence shown here is derived from an EMBL/GenBank/DDBJ whole genome shotgun (WGS) entry which is preliminary data.</text>
</comment>
<reference evidence="1" key="1">
    <citation type="submission" date="2021-07" db="EMBL/GenBank/DDBJ databases">
        <title>Characterization of violacein-producing bacteria and related species.</title>
        <authorList>
            <person name="Wilson H.S."/>
            <person name="De Leon M.E."/>
        </authorList>
    </citation>
    <scope>NUCLEOTIDE SEQUENCE</scope>
    <source>
        <strain evidence="1">HSC-15S17</strain>
    </source>
</reference>
<evidence type="ECO:0000313" key="2">
    <source>
        <dbReference type="EMBL" id="MCP2011708.1"/>
    </source>
</evidence>
<dbReference type="EMBL" id="JAHTGR010000002">
    <property type="protein sequence ID" value="MBV6320259.1"/>
    <property type="molecule type" value="Genomic_DNA"/>
</dbReference>
<keyword evidence="4" id="KW-1185">Reference proteome</keyword>
<evidence type="ECO:0000313" key="4">
    <source>
        <dbReference type="Proteomes" id="UP001162889"/>
    </source>
</evidence>
<dbReference type="EMBL" id="JALJZU010000012">
    <property type="protein sequence ID" value="MCP2011708.1"/>
    <property type="molecule type" value="Genomic_DNA"/>
</dbReference>
<gene>
    <name evidence="1" type="ORF">KVP70_04865</name>
    <name evidence="2" type="ORF">L1274_005460</name>
</gene>
<dbReference type="Proteomes" id="UP001155901">
    <property type="component" value="Unassembled WGS sequence"/>
</dbReference>
<organism evidence="1 3">
    <name type="scientific">Duganella violaceipulchra</name>
    <dbReference type="NCBI Taxonomy" id="2849652"/>
    <lineage>
        <taxon>Bacteria</taxon>
        <taxon>Pseudomonadati</taxon>
        <taxon>Pseudomonadota</taxon>
        <taxon>Betaproteobacteria</taxon>
        <taxon>Burkholderiales</taxon>
        <taxon>Oxalobacteraceae</taxon>
        <taxon>Telluria group</taxon>
        <taxon>Duganella</taxon>
    </lineage>
</organism>
<name>A0AA41L2G3_9BURK</name>
<protein>
    <submittedName>
        <fullName evidence="1">Uncharacterized protein</fullName>
    </submittedName>
</protein>
<reference evidence="2" key="2">
    <citation type="submission" date="2022-03" db="EMBL/GenBank/DDBJ databases">
        <title>Genome Encyclopedia of Bacteria and Archaea VI: Functional Genomics of Type Strains.</title>
        <authorList>
            <person name="Whitman W."/>
        </authorList>
    </citation>
    <scope>NUCLEOTIDE SEQUENCE</scope>
    <source>
        <strain evidence="2">HSC-15S17</strain>
    </source>
</reference>